<organism evidence="2 3">
    <name type="scientific">Phyllobacterium trifolii</name>
    <dbReference type="NCBI Taxonomy" id="300193"/>
    <lineage>
        <taxon>Bacteria</taxon>
        <taxon>Pseudomonadati</taxon>
        <taxon>Pseudomonadota</taxon>
        <taxon>Alphaproteobacteria</taxon>
        <taxon>Hyphomicrobiales</taxon>
        <taxon>Phyllobacteriaceae</taxon>
        <taxon>Phyllobacterium</taxon>
    </lineage>
</organism>
<evidence type="ECO:0000313" key="3">
    <source>
        <dbReference type="Proteomes" id="UP000554520"/>
    </source>
</evidence>
<dbReference type="EMBL" id="JACHXN010000037">
    <property type="protein sequence ID" value="MBB3149623.1"/>
    <property type="molecule type" value="Genomic_DNA"/>
</dbReference>
<gene>
    <name evidence="2" type="ORF">FHS21_006077</name>
</gene>
<proteinExistence type="predicted"/>
<evidence type="ECO:0000259" key="1">
    <source>
        <dbReference type="Pfam" id="PF13276"/>
    </source>
</evidence>
<sequence>MADELGVSERRACQVLGQHRSTQRKLPKTPDDEAALTADITALALQYGRYGYRRITAMLHRAGRVVNVKRVNGYGGVRGSKFRTGNPSAAGSG</sequence>
<evidence type="ECO:0000313" key="2">
    <source>
        <dbReference type="EMBL" id="MBB3149623.1"/>
    </source>
</evidence>
<feature type="domain" description="HTH-like" evidence="1">
    <location>
        <begin position="32"/>
        <end position="72"/>
    </location>
</feature>
<comment type="caution">
    <text evidence="2">The sequence shown here is derived from an EMBL/GenBank/DDBJ whole genome shotgun (WGS) entry which is preliminary data.</text>
</comment>
<dbReference type="PANTHER" id="PTHR47515:SF1">
    <property type="entry name" value="BLR2054 PROTEIN"/>
    <property type="match status" value="1"/>
</dbReference>
<dbReference type="AlphaFoldDB" id="A0A839UIM9"/>
<protein>
    <submittedName>
        <fullName evidence="2">Transposase InsO family protein</fullName>
    </submittedName>
</protein>
<dbReference type="Proteomes" id="UP000554520">
    <property type="component" value="Unassembled WGS sequence"/>
</dbReference>
<accession>A0A839UIM9</accession>
<dbReference type="Pfam" id="PF13276">
    <property type="entry name" value="HTH_21"/>
    <property type="match status" value="1"/>
</dbReference>
<dbReference type="InterPro" id="IPR025948">
    <property type="entry name" value="HTH-like_dom"/>
</dbReference>
<dbReference type="PANTHER" id="PTHR47515">
    <property type="entry name" value="LOW CALCIUM RESPONSE LOCUS PROTEIN T"/>
    <property type="match status" value="1"/>
</dbReference>
<reference evidence="2 3" key="1">
    <citation type="submission" date="2020-08" db="EMBL/GenBank/DDBJ databases">
        <title>Genomic Encyclopedia of Type Strains, Phase III (KMG-III): the genomes of soil and plant-associated and newly described type strains.</title>
        <authorList>
            <person name="Whitman W."/>
        </authorList>
    </citation>
    <scope>NUCLEOTIDE SEQUENCE [LARGE SCALE GENOMIC DNA]</scope>
    <source>
        <strain evidence="2 3">CECT 7015</strain>
    </source>
</reference>
<name>A0A839UIM9_9HYPH</name>
<keyword evidence="3" id="KW-1185">Reference proteome</keyword>